<accession>A0ABS7R978</accession>
<dbReference type="PROSITE" id="PS50995">
    <property type="entry name" value="HTH_MARR_2"/>
    <property type="match status" value="1"/>
</dbReference>
<dbReference type="InterPro" id="IPR036390">
    <property type="entry name" value="WH_DNA-bd_sf"/>
</dbReference>
<evidence type="ECO:0000313" key="2">
    <source>
        <dbReference type="EMBL" id="MBY8916945.1"/>
    </source>
</evidence>
<feature type="domain" description="HTH marR-type" evidence="1">
    <location>
        <begin position="10"/>
        <end position="145"/>
    </location>
</feature>
<evidence type="ECO:0000313" key="3">
    <source>
        <dbReference type="Proteomes" id="UP000777661"/>
    </source>
</evidence>
<dbReference type="PANTHER" id="PTHR33164:SF43">
    <property type="entry name" value="HTH-TYPE TRANSCRIPTIONAL REPRESSOR YETL"/>
    <property type="match status" value="1"/>
</dbReference>
<gene>
    <name evidence="2" type="ORF">KVG22_10130</name>
</gene>
<sequence length="147" mass="16229">MDQRDVKSLERQTALALERLAIKLGQYRPAEARAHRLSNQQVIIMAAIFDRPGCNVKAITEETGMFQSTISRSLEGLIAGGLVLRERSNLDSRMTELHLSETGGDILKAVRGEWRSRVSAFLSGLQPADRRAAAAGIELLSKELDLQ</sequence>
<dbReference type="InterPro" id="IPR000835">
    <property type="entry name" value="HTH_MarR-typ"/>
</dbReference>
<dbReference type="Pfam" id="PF12802">
    <property type="entry name" value="MarR_2"/>
    <property type="match status" value="1"/>
</dbReference>
<dbReference type="SMART" id="SM00347">
    <property type="entry name" value="HTH_MARR"/>
    <property type="match status" value="1"/>
</dbReference>
<dbReference type="Gene3D" id="1.10.10.10">
    <property type="entry name" value="Winged helix-like DNA-binding domain superfamily/Winged helix DNA-binding domain"/>
    <property type="match status" value="1"/>
</dbReference>
<dbReference type="InterPro" id="IPR039422">
    <property type="entry name" value="MarR/SlyA-like"/>
</dbReference>
<protein>
    <submittedName>
        <fullName evidence="2">MarR family winged helix-turn-helix transcriptional regulator</fullName>
    </submittedName>
</protein>
<comment type="caution">
    <text evidence="2">The sequence shown here is derived from an EMBL/GenBank/DDBJ whole genome shotgun (WGS) entry which is preliminary data.</text>
</comment>
<dbReference type="Proteomes" id="UP000777661">
    <property type="component" value="Unassembled WGS sequence"/>
</dbReference>
<evidence type="ECO:0000259" key="1">
    <source>
        <dbReference type="PROSITE" id="PS50995"/>
    </source>
</evidence>
<dbReference type="SUPFAM" id="SSF46785">
    <property type="entry name" value="Winged helix' DNA-binding domain"/>
    <property type="match status" value="1"/>
</dbReference>
<dbReference type="InterPro" id="IPR036388">
    <property type="entry name" value="WH-like_DNA-bd_sf"/>
</dbReference>
<keyword evidence="3" id="KW-1185">Reference proteome</keyword>
<dbReference type="EMBL" id="JAHSQO010000003">
    <property type="protein sequence ID" value="MBY8916945.1"/>
    <property type="molecule type" value="Genomic_DNA"/>
</dbReference>
<reference evidence="2 3" key="1">
    <citation type="submission" date="2021-06" db="EMBL/GenBank/DDBJ databases">
        <title>Nitratireductor porphyridii sp. nov., isolated from a small marine red alga, Porphyridium purpureum in South Korea.</title>
        <authorList>
            <person name="Kim K.H."/>
            <person name="Kristyanto S."/>
            <person name="Jeon C.O."/>
        </authorList>
    </citation>
    <scope>NUCLEOTIDE SEQUENCE [LARGE SCALE GENOMIC DNA]</scope>
    <source>
        <strain evidence="2 3">R6</strain>
    </source>
</reference>
<name>A0ABS7R978_9HYPH</name>
<dbReference type="RefSeq" id="WP_065816449.1">
    <property type="nucleotide sequence ID" value="NZ_JAHSQO010000003.1"/>
</dbReference>
<dbReference type="PANTHER" id="PTHR33164">
    <property type="entry name" value="TRANSCRIPTIONAL REGULATOR, MARR FAMILY"/>
    <property type="match status" value="1"/>
</dbReference>
<organism evidence="2 3">
    <name type="scientific">Nitratireductor rhodophyticola</name>
    <dbReference type="NCBI Taxonomy" id="2854036"/>
    <lineage>
        <taxon>Bacteria</taxon>
        <taxon>Pseudomonadati</taxon>
        <taxon>Pseudomonadota</taxon>
        <taxon>Alphaproteobacteria</taxon>
        <taxon>Hyphomicrobiales</taxon>
        <taxon>Phyllobacteriaceae</taxon>
        <taxon>Nitratireductor</taxon>
    </lineage>
</organism>
<proteinExistence type="predicted"/>